<protein>
    <submittedName>
        <fullName evidence="2">Uncharacterized protein</fullName>
    </submittedName>
</protein>
<dbReference type="OrthoDB" id="2953556at2759"/>
<gene>
    <name evidence="2" type="ORF">BDP27DRAFT_1427995</name>
</gene>
<reference evidence="2" key="1">
    <citation type="submission" date="2020-11" db="EMBL/GenBank/DDBJ databases">
        <authorList>
            <consortium name="DOE Joint Genome Institute"/>
            <person name="Ahrendt S."/>
            <person name="Riley R."/>
            <person name="Andreopoulos W."/>
            <person name="Labutti K."/>
            <person name="Pangilinan J."/>
            <person name="Ruiz-Duenas F.J."/>
            <person name="Barrasa J.M."/>
            <person name="Sanchez-Garcia M."/>
            <person name="Camarero S."/>
            <person name="Miyauchi S."/>
            <person name="Serrano A."/>
            <person name="Linde D."/>
            <person name="Babiker R."/>
            <person name="Drula E."/>
            <person name="Ayuso-Fernandez I."/>
            <person name="Pacheco R."/>
            <person name="Padilla G."/>
            <person name="Ferreira P."/>
            <person name="Barriuso J."/>
            <person name="Kellner H."/>
            <person name="Castanera R."/>
            <person name="Alfaro M."/>
            <person name="Ramirez L."/>
            <person name="Pisabarro A.G."/>
            <person name="Kuo A."/>
            <person name="Tritt A."/>
            <person name="Lipzen A."/>
            <person name="He G."/>
            <person name="Yan M."/>
            <person name="Ng V."/>
            <person name="Cullen D."/>
            <person name="Martin F."/>
            <person name="Rosso M.-N."/>
            <person name="Henrissat B."/>
            <person name="Hibbett D."/>
            <person name="Martinez A.T."/>
            <person name="Grigoriev I.V."/>
        </authorList>
    </citation>
    <scope>NUCLEOTIDE SEQUENCE</scope>
    <source>
        <strain evidence="2">AH 40177</strain>
    </source>
</reference>
<evidence type="ECO:0000313" key="2">
    <source>
        <dbReference type="EMBL" id="KAF9062363.1"/>
    </source>
</evidence>
<name>A0A9P5PEG4_9AGAR</name>
<feature type="compositionally biased region" description="Basic and acidic residues" evidence="1">
    <location>
        <begin position="85"/>
        <end position="102"/>
    </location>
</feature>
<comment type="caution">
    <text evidence="2">The sequence shown here is derived from an EMBL/GenBank/DDBJ whole genome shotgun (WGS) entry which is preliminary data.</text>
</comment>
<accession>A0A9P5PEG4</accession>
<dbReference type="Proteomes" id="UP000772434">
    <property type="component" value="Unassembled WGS sequence"/>
</dbReference>
<dbReference type="AlphaFoldDB" id="A0A9P5PEG4"/>
<dbReference type="EMBL" id="JADNRY010000174">
    <property type="protein sequence ID" value="KAF9062363.1"/>
    <property type="molecule type" value="Genomic_DNA"/>
</dbReference>
<keyword evidence="3" id="KW-1185">Reference proteome</keyword>
<proteinExistence type="predicted"/>
<feature type="region of interest" description="Disordered" evidence="1">
    <location>
        <begin position="74"/>
        <end position="102"/>
    </location>
</feature>
<evidence type="ECO:0000313" key="3">
    <source>
        <dbReference type="Proteomes" id="UP000772434"/>
    </source>
</evidence>
<evidence type="ECO:0000256" key="1">
    <source>
        <dbReference type="SAM" id="MobiDB-lite"/>
    </source>
</evidence>
<sequence length="401" mass="46588">MLSHQEMDTVSNTVKQLFRQLSRIDPPDSNASPGIKDSFKITDEEGNPPIWVYQHENGVSFLSILRFPDQLHSDDLGQEAQSDNESDKLEKEGTKKERESLPPKFQVEDKLERIFDSAKNSSNLVCRYTLDNYFKMVLRGGHSGKVVEEEREAYRRMIIGYEHYSSLEISTTFEHYNVTHSSVSCTTANVFENGKITDPVTRLQRRETLIFRGPSEDVIASYLLAVIRNIEGFKAYEDWSNLSTQSRNEFFLSFACSLLANDFDFIDNLDTPQKEKTNRYTALIMPIRKKHNKVMEQRKRFQDLYFRFGPIVLLDPTFMKTGGTKEYSRLHKFSLPVFRGVIRSVDGPDPGQTRYNEDRRFVTRVLQVLGGGNISKYDKDFLMENCYWVWDEESDSEETEE</sequence>
<organism evidence="2 3">
    <name type="scientific">Rhodocollybia butyracea</name>
    <dbReference type="NCBI Taxonomy" id="206335"/>
    <lineage>
        <taxon>Eukaryota</taxon>
        <taxon>Fungi</taxon>
        <taxon>Dikarya</taxon>
        <taxon>Basidiomycota</taxon>
        <taxon>Agaricomycotina</taxon>
        <taxon>Agaricomycetes</taxon>
        <taxon>Agaricomycetidae</taxon>
        <taxon>Agaricales</taxon>
        <taxon>Marasmiineae</taxon>
        <taxon>Omphalotaceae</taxon>
        <taxon>Rhodocollybia</taxon>
    </lineage>
</organism>